<reference evidence="3 4" key="1">
    <citation type="submission" date="2019-04" db="EMBL/GenBank/DDBJ databases">
        <authorList>
            <person name="Van Vliet M D."/>
        </authorList>
    </citation>
    <scope>NUCLEOTIDE SEQUENCE [LARGE SCALE GENOMIC DNA]</scope>
    <source>
        <strain evidence="3 4">F21</strain>
    </source>
</reference>
<dbReference type="RefSeq" id="WP_168433234.1">
    <property type="nucleotide sequence ID" value="NZ_CAAHFH010000001.1"/>
</dbReference>
<organism evidence="3 4">
    <name type="scientific">Pontiella sulfatireligans</name>
    <dbReference type="NCBI Taxonomy" id="2750658"/>
    <lineage>
        <taxon>Bacteria</taxon>
        <taxon>Pseudomonadati</taxon>
        <taxon>Kiritimatiellota</taxon>
        <taxon>Kiritimatiellia</taxon>
        <taxon>Kiritimatiellales</taxon>
        <taxon>Pontiellaceae</taxon>
        <taxon>Pontiella</taxon>
    </lineage>
</organism>
<sequence length="228" mass="24721">MNTLAIVIACGKEEEIGSGTEAAFLTLGNGPVLAQSLRTYEESGMVDSVIVVVSKDRVESTMQVVKRFGCTKVIGIVVGGVNRLSSLRTVFSKLPEPASTIIVQEASRPFVSQAVIEETVKAAKRYGCAIAAHRLPDAVKVAPKGLKPEETLDRNTAWVAQTPQVFRSEVLEKIADVKNKGVKLIDDESEWVVKPSEVHLVEAGYRNMKIRSSDDLAMATAILATLRR</sequence>
<keyword evidence="1 3" id="KW-0808">Transferase</keyword>
<evidence type="ECO:0000313" key="4">
    <source>
        <dbReference type="Proteomes" id="UP000346198"/>
    </source>
</evidence>
<keyword evidence="2 3" id="KW-0548">Nucleotidyltransferase</keyword>
<name>A0A6C2UM17_9BACT</name>
<dbReference type="PANTHER" id="PTHR32125">
    <property type="entry name" value="2-C-METHYL-D-ERYTHRITOL 4-PHOSPHATE CYTIDYLYLTRANSFERASE, CHLOROPLASTIC"/>
    <property type="match status" value="1"/>
</dbReference>
<dbReference type="Proteomes" id="UP000346198">
    <property type="component" value="Unassembled WGS sequence"/>
</dbReference>
<dbReference type="InterPro" id="IPR050088">
    <property type="entry name" value="IspD/TarI_cytidylyltransf_bact"/>
</dbReference>
<evidence type="ECO:0000256" key="1">
    <source>
        <dbReference type="ARBA" id="ARBA00022679"/>
    </source>
</evidence>
<protein>
    <submittedName>
        <fullName evidence="3">2-C-methyl-D-erythritol 4-phosphate cytidylyltransferase</fullName>
    </submittedName>
</protein>
<dbReference type="InterPro" id="IPR034683">
    <property type="entry name" value="IspD/TarI"/>
</dbReference>
<gene>
    <name evidence="3" type="primary">ispD</name>
    <name evidence="3" type="ORF">SCARR_02217</name>
</gene>
<evidence type="ECO:0000313" key="3">
    <source>
        <dbReference type="EMBL" id="VGO20156.1"/>
    </source>
</evidence>
<dbReference type="SUPFAM" id="SSF53448">
    <property type="entry name" value="Nucleotide-diphospho-sugar transferases"/>
    <property type="match status" value="1"/>
</dbReference>
<dbReference type="PANTHER" id="PTHR32125:SF4">
    <property type="entry name" value="2-C-METHYL-D-ERYTHRITOL 4-PHOSPHATE CYTIDYLYLTRANSFERASE, CHLOROPLASTIC"/>
    <property type="match status" value="1"/>
</dbReference>
<dbReference type="Gene3D" id="3.90.550.10">
    <property type="entry name" value="Spore Coat Polysaccharide Biosynthesis Protein SpsA, Chain A"/>
    <property type="match status" value="1"/>
</dbReference>
<dbReference type="InterPro" id="IPR029044">
    <property type="entry name" value="Nucleotide-diphossugar_trans"/>
</dbReference>
<dbReference type="EMBL" id="CAAHFH010000001">
    <property type="protein sequence ID" value="VGO20156.1"/>
    <property type="molecule type" value="Genomic_DNA"/>
</dbReference>
<dbReference type="Pfam" id="PF01128">
    <property type="entry name" value="IspD"/>
    <property type="match status" value="1"/>
</dbReference>
<dbReference type="GO" id="GO:0050518">
    <property type="term" value="F:2-C-methyl-D-erythritol 4-phosphate cytidylyltransferase activity"/>
    <property type="evidence" value="ECO:0007669"/>
    <property type="project" value="TreeGrafter"/>
</dbReference>
<keyword evidence="4" id="KW-1185">Reference proteome</keyword>
<proteinExistence type="predicted"/>
<evidence type="ECO:0000256" key="2">
    <source>
        <dbReference type="ARBA" id="ARBA00022695"/>
    </source>
</evidence>
<dbReference type="AlphaFoldDB" id="A0A6C2UM17"/>
<accession>A0A6C2UM17</accession>